<keyword evidence="1" id="KW-0472">Membrane</keyword>
<name>A0A3D9L985_MARFU</name>
<feature type="transmembrane region" description="Helical" evidence="1">
    <location>
        <begin position="132"/>
        <end position="149"/>
    </location>
</feature>
<keyword evidence="1" id="KW-1133">Transmembrane helix</keyword>
<feature type="transmembrane region" description="Helical" evidence="1">
    <location>
        <begin position="7"/>
        <end position="28"/>
    </location>
</feature>
<proteinExistence type="predicted"/>
<dbReference type="RefSeq" id="WP_115866906.1">
    <property type="nucleotide sequence ID" value="NZ_QREG01000003.1"/>
</dbReference>
<dbReference type="EMBL" id="QREG01000003">
    <property type="protein sequence ID" value="REE01622.1"/>
    <property type="molecule type" value="Genomic_DNA"/>
</dbReference>
<dbReference type="Proteomes" id="UP000256779">
    <property type="component" value="Unassembled WGS sequence"/>
</dbReference>
<accession>A0A3D9L985</accession>
<feature type="transmembrane region" description="Helical" evidence="1">
    <location>
        <begin position="63"/>
        <end position="85"/>
    </location>
</feature>
<dbReference type="AlphaFoldDB" id="A0A3D9L985"/>
<evidence type="ECO:0000313" key="3">
    <source>
        <dbReference type="Proteomes" id="UP000256779"/>
    </source>
</evidence>
<sequence>MKRNTYATVVLVLILVFGFFKLWVMSLFSNSVYELLYLVGVKGDLLRKWLNEFRETSSWEETILGWFIYYPLYFFLHIAFIFLLFRYNRKVRNWVALGLTVVVSTLVLGSVVGKLLDWEMMYVICYQGFQKLFGLPFILLAIEGGRILYNDVMGTELGKVKKD</sequence>
<evidence type="ECO:0000313" key="2">
    <source>
        <dbReference type="EMBL" id="REE01622.1"/>
    </source>
</evidence>
<feature type="transmembrane region" description="Helical" evidence="1">
    <location>
        <begin position="94"/>
        <end position="112"/>
    </location>
</feature>
<keyword evidence="3" id="KW-1185">Reference proteome</keyword>
<protein>
    <submittedName>
        <fullName evidence="2">Uncharacterized protein</fullName>
    </submittedName>
</protein>
<comment type="caution">
    <text evidence="2">The sequence shown here is derived from an EMBL/GenBank/DDBJ whole genome shotgun (WGS) entry which is preliminary data.</text>
</comment>
<dbReference type="NCBIfam" id="NF046082">
    <property type="entry name" value="assoc_w_XrtX"/>
    <property type="match status" value="1"/>
</dbReference>
<keyword evidence="1" id="KW-0812">Transmembrane</keyword>
<organism evidence="2 3">
    <name type="scientific">Marinoscillum furvescens DSM 4134</name>
    <dbReference type="NCBI Taxonomy" id="1122208"/>
    <lineage>
        <taxon>Bacteria</taxon>
        <taxon>Pseudomonadati</taxon>
        <taxon>Bacteroidota</taxon>
        <taxon>Cytophagia</taxon>
        <taxon>Cytophagales</taxon>
        <taxon>Reichenbachiellaceae</taxon>
        <taxon>Marinoscillum</taxon>
    </lineage>
</organism>
<evidence type="ECO:0000256" key="1">
    <source>
        <dbReference type="SAM" id="Phobius"/>
    </source>
</evidence>
<gene>
    <name evidence="2" type="ORF">C7460_103139</name>
</gene>
<reference evidence="2 3" key="1">
    <citation type="submission" date="2018-07" db="EMBL/GenBank/DDBJ databases">
        <title>Genomic Encyclopedia of Type Strains, Phase IV (KMG-IV): sequencing the most valuable type-strain genomes for metagenomic binning, comparative biology and taxonomic classification.</title>
        <authorList>
            <person name="Goeker M."/>
        </authorList>
    </citation>
    <scope>NUCLEOTIDE SEQUENCE [LARGE SCALE GENOMIC DNA]</scope>
    <source>
        <strain evidence="2 3">DSM 4134</strain>
    </source>
</reference>